<dbReference type="GO" id="GO:0016887">
    <property type="term" value="F:ATP hydrolysis activity"/>
    <property type="evidence" value="ECO:0007669"/>
    <property type="project" value="InterPro"/>
</dbReference>
<protein>
    <submittedName>
        <fullName evidence="3">Thiamine import ATP-binding protein ThiQ</fullName>
    </submittedName>
</protein>
<accession>W7Y6N0</accession>
<evidence type="ECO:0000313" key="3">
    <source>
        <dbReference type="EMBL" id="GAF03892.1"/>
    </source>
</evidence>
<keyword evidence="3" id="KW-0547">Nucleotide-binding</keyword>
<keyword evidence="4" id="KW-1185">Reference proteome</keyword>
<dbReference type="AlphaFoldDB" id="W7Y6N0"/>
<evidence type="ECO:0000259" key="2">
    <source>
        <dbReference type="Pfam" id="PF00005"/>
    </source>
</evidence>
<sequence length="165" mass="18939">MIECNNISLCFDKQEVFKDFNLKIERGESVCISGESGKGKSTLLKVLQGFELVNKGKVMVDGCELNEKNVAQIRKKITWIPQNVNLPVKNSKALLELLELEDQQEKVFSFFKQLGVETENFYKNFDEVSGGQKQRMVIAICLCLDREILFLDEQALRWMNILLPC</sequence>
<dbReference type="EMBL" id="BAMD01000033">
    <property type="protein sequence ID" value="GAF03892.1"/>
    <property type="molecule type" value="Genomic_DNA"/>
</dbReference>
<evidence type="ECO:0000256" key="1">
    <source>
        <dbReference type="ARBA" id="ARBA00022448"/>
    </source>
</evidence>
<dbReference type="STRING" id="869213.GCA_000517085_02244"/>
<dbReference type="eggNOG" id="COG1136">
    <property type="taxonomic scope" value="Bacteria"/>
</dbReference>
<keyword evidence="1" id="KW-0813">Transport</keyword>
<organism evidence="3 4">
    <name type="scientific">Saccharicrinis fermentans DSM 9555 = JCM 21142</name>
    <dbReference type="NCBI Taxonomy" id="869213"/>
    <lineage>
        <taxon>Bacteria</taxon>
        <taxon>Pseudomonadati</taxon>
        <taxon>Bacteroidota</taxon>
        <taxon>Bacteroidia</taxon>
        <taxon>Marinilabiliales</taxon>
        <taxon>Marinilabiliaceae</taxon>
        <taxon>Saccharicrinis</taxon>
    </lineage>
</organism>
<dbReference type="OrthoDB" id="1119394at2"/>
<reference evidence="3 4" key="1">
    <citation type="journal article" date="2014" name="Genome Announc.">
        <title>Draft Genome Sequence of Cytophaga fermentans JCM 21142T, a Facultative Anaerobe Isolated from Marine Mud.</title>
        <authorList>
            <person name="Starns D."/>
            <person name="Oshima K."/>
            <person name="Suda W."/>
            <person name="Iino T."/>
            <person name="Yuki M."/>
            <person name="Inoue J."/>
            <person name="Kitamura K."/>
            <person name="Iida T."/>
            <person name="Darby A."/>
            <person name="Hattori M."/>
            <person name="Ohkuma M."/>
        </authorList>
    </citation>
    <scope>NUCLEOTIDE SEQUENCE [LARGE SCALE GENOMIC DNA]</scope>
    <source>
        <strain evidence="3 4">JCM 21142</strain>
    </source>
</reference>
<dbReference type="Pfam" id="PF00005">
    <property type="entry name" value="ABC_tran"/>
    <property type="match status" value="1"/>
</dbReference>
<dbReference type="SUPFAM" id="SSF52540">
    <property type="entry name" value="P-loop containing nucleoside triphosphate hydrolases"/>
    <property type="match status" value="1"/>
</dbReference>
<dbReference type="Gene3D" id="3.40.50.300">
    <property type="entry name" value="P-loop containing nucleotide triphosphate hydrolases"/>
    <property type="match status" value="1"/>
</dbReference>
<dbReference type="PANTHER" id="PTHR42788">
    <property type="entry name" value="TAURINE IMPORT ATP-BINDING PROTEIN-RELATED"/>
    <property type="match status" value="1"/>
</dbReference>
<name>W7Y6N0_9BACT</name>
<dbReference type="GO" id="GO:0005524">
    <property type="term" value="F:ATP binding"/>
    <property type="evidence" value="ECO:0007669"/>
    <property type="project" value="UniProtKB-KW"/>
</dbReference>
<keyword evidence="3" id="KW-0067">ATP-binding</keyword>
<feature type="domain" description="ABC transporter" evidence="2">
    <location>
        <begin position="18"/>
        <end position="153"/>
    </location>
</feature>
<dbReference type="InterPro" id="IPR050166">
    <property type="entry name" value="ABC_transporter_ATP-bind"/>
</dbReference>
<dbReference type="RefSeq" id="WP_052522233.1">
    <property type="nucleotide sequence ID" value="NZ_BAMD01000033.1"/>
</dbReference>
<dbReference type="Proteomes" id="UP000019402">
    <property type="component" value="Unassembled WGS sequence"/>
</dbReference>
<proteinExistence type="predicted"/>
<gene>
    <name evidence="3" type="ORF">JCM21142_72580</name>
</gene>
<dbReference type="PANTHER" id="PTHR42788:SF13">
    <property type="entry name" value="ALIPHATIC SULFONATES IMPORT ATP-BINDING PROTEIN SSUB"/>
    <property type="match status" value="1"/>
</dbReference>
<dbReference type="InterPro" id="IPR003439">
    <property type="entry name" value="ABC_transporter-like_ATP-bd"/>
</dbReference>
<comment type="caution">
    <text evidence="3">The sequence shown here is derived from an EMBL/GenBank/DDBJ whole genome shotgun (WGS) entry which is preliminary data.</text>
</comment>
<evidence type="ECO:0000313" key="4">
    <source>
        <dbReference type="Proteomes" id="UP000019402"/>
    </source>
</evidence>
<dbReference type="InterPro" id="IPR027417">
    <property type="entry name" value="P-loop_NTPase"/>
</dbReference>